<reference evidence="4 5" key="1">
    <citation type="submission" date="2018-10" db="EMBL/GenBank/DDBJ databases">
        <title>A high-quality apple genome assembly.</title>
        <authorList>
            <person name="Hu J."/>
        </authorList>
    </citation>
    <scope>NUCLEOTIDE SEQUENCE [LARGE SCALE GENOMIC DNA]</scope>
    <source>
        <strain evidence="5">cv. HFTH1</strain>
        <tissue evidence="4">Young leaf</tissue>
    </source>
</reference>
<comment type="caution">
    <text evidence="4">The sequence shown here is derived from an EMBL/GenBank/DDBJ whole genome shotgun (WGS) entry which is preliminary data.</text>
</comment>
<feature type="domain" description="APS kinase" evidence="3">
    <location>
        <begin position="38"/>
        <end position="78"/>
    </location>
</feature>
<evidence type="ECO:0000313" key="4">
    <source>
        <dbReference type="EMBL" id="RXH90245.1"/>
    </source>
</evidence>
<dbReference type="AlphaFoldDB" id="A0A498J672"/>
<protein>
    <recommendedName>
        <fullName evidence="3">APS kinase domain-containing protein</fullName>
    </recommendedName>
</protein>
<dbReference type="InterPro" id="IPR027417">
    <property type="entry name" value="P-loop_NTPase"/>
</dbReference>
<dbReference type="SUPFAM" id="SSF53756">
    <property type="entry name" value="UDP-Glycosyltransferase/glycogen phosphorylase"/>
    <property type="match status" value="1"/>
</dbReference>
<dbReference type="InterPro" id="IPR059117">
    <property type="entry name" value="APS_kinase_dom"/>
</dbReference>
<evidence type="ECO:0000256" key="1">
    <source>
        <dbReference type="ARBA" id="ARBA00009995"/>
    </source>
</evidence>
<sequence>MIHSKLLVLLSMVHTWRKLSRIRQTLREEHCGMCFEWEFVPQGKLLYILDGDNVRHGLNCDLSFKAENRAENIWRIGRSTWERTEESTRDERRQICKCCIRDDSFTEFGAYVCSFKIDGFMSPFTITAAEEIEVPIVLFYTIAACSFMGCIQFRALVEKGLAPLKDWIPRMKDIRLKELPTFFRTLDPDDIMFNFIMESTDRAHKASAVVLHTFDALEPDVLGALSSMLPLVYHVGSLSRNFLVSHWPFPKEFITL</sequence>
<accession>A0A498J672</accession>
<comment type="similarity">
    <text evidence="1">Belongs to the UDP-glycosyltransferase family.</text>
</comment>
<dbReference type="GO" id="GO:0080044">
    <property type="term" value="F:quercetin 7-O-glucosyltransferase activity"/>
    <property type="evidence" value="ECO:0007669"/>
    <property type="project" value="TreeGrafter"/>
</dbReference>
<name>A0A498J672_MALDO</name>
<evidence type="ECO:0000313" key="5">
    <source>
        <dbReference type="Proteomes" id="UP000290289"/>
    </source>
</evidence>
<organism evidence="4 5">
    <name type="scientific">Malus domestica</name>
    <name type="common">Apple</name>
    <name type="synonym">Pyrus malus</name>
    <dbReference type="NCBI Taxonomy" id="3750"/>
    <lineage>
        <taxon>Eukaryota</taxon>
        <taxon>Viridiplantae</taxon>
        <taxon>Streptophyta</taxon>
        <taxon>Embryophyta</taxon>
        <taxon>Tracheophyta</taxon>
        <taxon>Spermatophyta</taxon>
        <taxon>Magnoliopsida</taxon>
        <taxon>eudicotyledons</taxon>
        <taxon>Gunneridae</taxon>
        <taxon>Pentapetalae</taxon>
        <taxon>rosids</taxon>
        <taxon>fabids</taxon>
        <taxon>Rosales</taxon>
        <taxon>Rosaceae</taxon>
        <taxon>Amygdaloideae</taxon>
        <taxon>Maleae</taxon>
        <taxon>Malus</taxon>
    </lineage>
</organism>
<proteinExistence type="inferred from homology"/>
<evidence type="ECO:0000259" key="3">
    <source>
        <dbReference type="Pfam" id="PF01583"/>
    </source>
</evidence>
<keyword evidence="2" id="KW-0808">Transferase</keyword>
<dbReference type="Pfam" id="PF01583">
    <property type="entry name" value="APS_kinase"/>
    <property type="match status" value="1"/>
</dbReference>
<dbReference type="EMBL" id="RDQH01000335">
    <property type="protein sequence ID" value="RXH90245.1"/>
    <property type="molecule type" value="Genomic_DNA"/>
</dbReference>
<keyword evidence="5" id="KW-1185">Reference proteome</keyword>
<dbReference type="Gene3D" id="3.40.50.2000">
    <property type="entry name" value="Glycogen Phosphorylase B"/>
    <property type="match status" value="1"/>
</dbReference>
<dbReference type="Gene3D" id="3.40.50.300">
    <property type="entry name" value="P-loop containing nucleotide triphosphate hydrolases"/>
    <property type="match status" value="1"/>
</dbReference>
<gene>
    <name evidence="4" type="ORF">DVH24_032602</name>
</gene>
<dbReference type="PANTHER" id="PTHR11926:SF1516">
    <property type="entry name" value="GLYCOSYLTRANSFERASE"/>
    <property type="match status" value="1"/>
</dbReference>
<dbReference type="PANTHER" id="PTHR11926">
    <property type="entry name" value="GLUCOSYL/GLUCURONOSYL TRANSFERASES"/>
    <property type="match status" value="1"/>
</dbReference>
<dbReference type="Proteomes" id="UP000290289">
    <property type="component" value="Chromosome 9"/>
</dbReference>
<dbReference type="GO" id="GO:0080043">
    <property type="term" value="F:quercetin 3-O-glucosyltransferase activity"/>
    <property type="evidence" value="ECO:0007669"/>
    <property type="project" value="TreeGrafter"/>
</dbReference>
<evidence type="ECO:0000256" key="2">
    <source>
        <dbReference type="ARBA" id="ARBA00022679"/>
    </source>
</evidence>